<dbReference type="InterPro" id="IPR005490">
    <property type="entry name" value="LD_TPept_cat_dom"/>
</dbReference>
<accession>A0ABT4CNK4</accession>
<evidence type="ECO:0000256" key="4">
    <source>
        <dbReference type="ARBA" id="ARBA00022984"/>
    </source>
</evidence>
<evidence type="ECO:0000313" key="9">
    <source>
        <dbReference type="Proteomes" id="UP001079657"/>
    </source>
</evidence>
<organism evidence="8 9">
    <name type="scientific">Clostridium ganghwense</name>
    <dbReference type="NCBI Taxonomy" id="312089"/>
    <lineage>
        <taxon>Bacteria</taxon>
        <taxon>Bacillati</taxon>
        <taxon>Bacillota</taxon>
        <taxon>Clostridia</taxon>
        <taxon>Eubacteriales</taxon>
        <taxon>Clostridiaceae</taxon>
        <taxon>Clostridium</taxon>
    </lineage>
</organism>
<keyword evidence="9" id="KW-1185">Reference proteome</keyword>
<dbReference type="SUPFAM" id="SSF141523">
    <property type="entry name" value="L,D-transpeptidase catalytic domain-like"/>
    <property type="match status" value="1"/>
</dbReference>
<keyword evidence="6" id="KW-0472">Membrane</keyword>
<evidence type="ECO:0000259" key="7">
    <source>
        <dbReference type="Pfam" id="PF03734"/>
    </source>
</evidence>
<feature type="domain" description="L,D-TPase catalytic" evidence="7">
    <location>
        <begin position="54"/>
        <end position="109"/>
    </location>
</feature>
<feature type="transmembrane region" description="Helical" evidence="6">
    <location>
        <begin position="12"/>
        <end position="32"/>
    </location>
</feature>
<keyword evidence="6" id="KW-0812">Transmembrane</keyword>
<evidence type="ECO:0000256" key="5">
    <source>
        <dbReference type="ARBA" id="ARBA00023316"/>
    </source>
</evidence>
<comment type="pathway">
    <text evidence="1">Cell wall biogenesis; peptidoglycan biosynthesis.</text>
</comment>
<evidence type="ECO:0000256" key="1">
    <source>
        <dbReference type="ARBA" id="ARBA00004752"/>
    </source>
</evidence>
<evidence type="ECO:0000256" key="3">
    <source>
        <dbReference type="ARBA" id="ARBA00022960"/>
    </source>
</evidence>
<dbReference type="Pfam" id="PF03734">
    <property type="entry name" value="YkuD"/>
    <property type="match status" value="1"/>
</dbReference>
<keyword evidence="5" id="KW-0961">Cell wall biogenesis/degradation</keyword>
<keyword evidence="2" id="KW-0808">Transferase</keyword>
<dbReference type="InterPro" id="IPR038063">
    <property type="entry name" value="Transpep_catalytic_dom"/>
</dbReference>
<comment type="caution">
    <text evidence="8">The sequence shown here is derived from an EMBL/GenBank/DDBJ whole genome shotgun (WGS) entry which is preliminary data.</text>
</comment>
<evidence type="ECO:0000313" key="8">
    <source>
        <dbReference type="EMBL" id="MCY6370642.1"/>
    </source>
</evidence>
<keyword evidence="3" id="KW-0133">Cell shape</keyword>
<name>A0ABT4CNK4_9CLOT</name>
<keyword evidence="6" id="KW-1133">Transmembrane helix</keyword>
<dbReference type="CDD" id="cd16913">
    <property type="entry name" value="YkuD_like"/>
    <property type="match status" value="1"/>
</dbReference>
<evidence type="ECO:0000256" key="6">
    <source>
        <dbReference type="SAM" id="Phobius"/>
    </source>
</evidence>
<protein>
    <submittedName>
        <fullName evidence="8">L,D-transpeptidase</fullName>
    </submittedName>
</protein>
<gene>
    <name evidence="8" type="ORF">OXH55_08360</name>
</gene>
<dbReference type="Gene3D" id="2.40.440.10">
    <property type="entry name" value="L,D-transpeptidase catalytic domain-like"/>
    <property type="match status" value="1"/>
</dbReference>
<dbReference type="Proteomes" id="UP001079657">
    <property type="component" value="Unassembled WGS sequence"/>
</dbReference>
<proteinExistence type="predicted"/>
<evidence type="ECO:0000256" key="2">
    <source>
        <dbReference type="ARBA" id="ARBA00022679"/>
    </source>
</evidence>
<keyword evidence="4" id="KW-0573">Peptidoglycan synthesis</keyword>
<sequence length="122" mass="13950">MFKKRINSNFLKLLLILILILIIEFILIYRGYKQGNCQTYTSTIQNYDPKRPIVIVVDVCDSIITVLQDEKVLKTYTIASGKPSTPSPVGTWTIVNKGIWGEGFGGRWMGFNVPWGKYVLEY</sequence>
<dbReference type="EMBL" id="JAPQES010000002">
    <property type="protein sequence ID" value="MCY6370642.1"/>
    <property type="molecule type" value="Genomic_DNA"/>
</dbReference>
<reference evidence="8" key="1">
    <citation type="submission" date="2022-12" db="EMBL/GenBank/DDBJ databases">
        <authorList>
            <person name="Wang J."/>
        </authorList>
    </citation>
    <scope>NUCLEOTIDE SEQUENCE</scope>
    <source>
        <strain evidence="8">HY-42-06</strain>
    </source>
</reference>